<evidence type="ECO:0000313" key="2">
    <source>
        <dbReference type="Proteomes" id="UP000007329"/>
    </source>
</evidence>
<dbReference type="PATRIC" id="fig|1232724.3.peg.887"/>
<reference evidence="1 2" key="1">
    <citation type="journal article" date="2007" name="PLoS ONE">
        <title>Molecular analysis of a leprosy immunotherapeutic bacillus provides insights into Mycobacterium evolution.</title>
        <authorList>
            <person name="Ahmed N."/>
            <person name="Saini V."/>
            <person name="Raghuvanshi S."/>
            <person name="Khurana J.P."/>
            <person name="Tyagi A.K."/>
            <person name="Tyagi A.K."/>
            <person name="Hasnain S.E."/>
        </authorList>
    </citation>
    <scope>NUCLEOTIDE SEQUENCE [LARGE SCALE GENOMIC DNA]</scope>
    <source>
        <strain evidence="1">MTCC 9506</strain>
    </source>
</reference>
<accession>J9WEH6</accession>
<reference evidence="1 2" key="2">
    <citation type="journal article" date="2012" name="Nucleic Acids Res.">
        <title>Massive gene acquisitions in Mycobacterium indicus pranii provide a perspective on mycobacterial evolution.</title>
        <authorList>
            <person name="Saini V."/>
            <person name="Raghuvanshi S."/>
            <person name="Khurana J.P."/>
            <person name="Ahmed N."/>
            <person name="Hasnain S.E."/>
            <person name="Tyagi A.K."/>
            <person name="Tyagi A.K."/>
        </authorList>
    </citation>
    <scope>NUCLEOTIDE SEQUENCE [LARGE SCALE GENOMIC DNA]</scope>
    <source>
        <strain evidence="2">DSM 45239 / MTCC 9506</strain>
    </source>
</reference>
<proteinExistence type="predicted"/>
<dbReference type="KEGG" id="mid:MIP_01249"/>
<sequence>MIANAGEARVKRVTTIEVGVIANAGEARVKRVTTIEGV</sequence>
<protein>
    <submittedName>
        <fullName evidence="1">Uncharacterized protein</fullName>
    </submittedName>
</protein>
<dbReference type="Proteomes" id="UP000007329">
    <property type="component" value="Chromosome"/>
</dbReference>
<name>J9WEH6_MYCIP</name>
<dbReference type="EMBL" id="CP002275">
    <property type="protein sequence ID" value="AFS12862.1"/>
    <property type="molecule type" value="Genomic_DNA"/>
</dbReference>
<organism evidence="1 2">
    <name type="scientific">Mycobacterium indicus pranii (strain DSM 45239 / MTCC 9506)</name>
    <dbReference type="NCBI Taxonomy" id="1232724"/>
    <lineage>
        <taxon>Bacteria</taxon>
        <taxon>Bacillati</taxon>
        <taxon>Actinomycetota</taxon>
        <taxon>Actinomycetes</taxon>
        <taxon>Mycobacteriales</taxon>
        <taxon>Mycobacteriaceae</taxon>
        <taxon>Mycobacterium</taxon>
        <taxon>Mycobacterium avium complex (MAC)</taxon>
    </lineage>
</organism>
<evidence type="ECO:0000313" key="1">
    <source>
        <dbReference type="EMBL" id="AFS12862.1"/>
    </source>
</evidence>
<dbReference type="HOGENOM" id="CLU_3330411_0_0_11"/>
<gene>
    <name evidence="1" type="ORF">MIP_01249</name>
</gene>
<dbReference type="AlphaFoldDB" id="J9WEH6"/>